<protein>
    <submittedName>
        <fullName evidence="5">Alpha-amylase</fullName>
    </submittedName>
    <submittedName>
        <fullName evidence="4">Glycoside hydrolase family 57 protein</fullName>
    </submittedName>
</protein>
<evidence type="ECO:0000256" key="1">
    <source>
        <dbReference type="ARBA" id="ARBA00006821"/>
    </source>
</evidence>
<dbReference type="InterPro" id="IPR004300">
    <property type="entry name" value="Glyco_hydro_57_N"/>
</dbReference>
<proteinExistence type="inferred from homology"/>
<feature type="domain" description="Glycoside hydrolase family 57 N-terminal" evidence="3">
    <location>
        <begin position="5"/>
        <end position="288"/>
    </location>
</feature>
<dbReference type="InterPro" id="IPR011330">
    <property type="entry name" value="Glyco_hydro/deAcase_b/a-brl"/>
</dbReference>
<evidence type="ECO:0000313" key="4">
    <source>
        <dbReference type="EMBL" id="MCC5447051.1"/>
    </source>
</evidence>
<dbReference type="EMBL" id="QEFH01000003">
    <property type="protein sequence ID" value="PVU71573.1"/>
    <property type="molecule type" value="Genomic_DNA"/>
</dbReference>
<gene>
    <name evidence="4" type="ORF">DDW03_001375</name>
    <name evidence="5" type="ORF">DDW03_01145</name>
    <name evidence="6" type="ORF">DDW05_00515</name>
</gene>
<sequence length="391" mass="47065">MTGIVFYFHAHQPRRIRYYSFFDIGSKNYFNDDLNKRILDRVVYKCYKPALEMIYDNITKYDIKVSFSISGTLIEQLELYHPEILELWKKLVDTGNVEIVSETYYHSLAYLIDKDEFINQIKLHRKKIKEIFNYKSKSFRNFELVFNNEIGEIVYSLGYKVALTEGTEKILGNRSPNYVYKLKINNLRLLLRNYRLSDDIGFRFTNKNWSEYPLTADKYYLWLKSTPGDIINIFMDFETIGEHIWKESGIFEFWNKLFEYIGKERYFETYNITEAAEEFDYKGELDIPELISWADIERDLSAWIGDSIQREALDYLRELYKKYKNDEKILNILRYLSTSDNFYYMSLKYNSDGDVHKYFREEAFATPYDSFISYMNILKDIELNEAIENRN</sequence>
<dbReference type="EMBL" id="QEFP02000006">
    <property type="protein sequence ID" value="MCC5447051.1"/>
    <property type="molecule type" value="Genomic_DNA"/>
</dbReference>
<name>A0A2T9WLX0_NANST</name>
<keyword evidence="4" id="KW-0378">Hydrolase</keyword>
<accession>A0A2T9WLX0</accession>
<keyword evidence="2" id="KW-0119">Carbohydrate metabolism</keyword>
<evidence type="ECO:0000259" key="3">
    <source>
        <dbReference type="Pfam" id="PF03065"/>
    </source>
</evidence>
<organism evidence="5">
    <name type="scientific">Nanobsidianus stetteri</name>
    <dbReference type="NCBI Taxonomy" id="1294122"/>
    <lineage>
        <taxon>Archaea</taxon>
        <taxon>Nanobdellota</taxon>
        <taxon>Candidatus Nanoarchaeia</taxon>
        <taxon>Nanoarchaeales</taxon>
        <taxon>Nanopusillaceae</taxon>
        <taxon>Candidatus Nanobsidianus</taxon>
    </lineage>
</organism>
<comment type="similarity">
    <text evidence="1">Belongs to the glycosyl hydrolase 57 family.</text>
</comment>
<reference evidence="5" key="2">
    <citation type="submission" date="2017-05" db="EMBL/GenBank/DDBJ databases">
        <authorList>
            <person name="Song R."/>
            <person name="Chenine A.L."/>
            <person name="Ruprecht R.M."/>
        </authorList>
    </citation>
    <scope>NUCLEOTIDE SEQUENCE</scope>
    <source>
        <strain evidence="5">SCGC AB-777_F03</strain>
        <strain evidence="6">SCGC AB-777_O03</strain>
    </source>
</reference>
<dbReference type="PANTHER" id="PTHR36306:SF1">
    <property type="entry name" value="ALPHA-AMYLASE-RELATED"/>
    <property type="match status" value="1"/>
</dbReference>
<dbReference type="GO" id="GO:0016787">
    <property type="term" value="F:hydrolase activity"/>
    <property type="evidence" value="ECO:0007669"/>
    <property type="project" value="UniProtKB-KW"/>
</dbReference>
<dbReference type="Proteomes" id="UP000245509">
    <property type="component" value="Unassembled WGS sequence"/>
</dbReference>
<dbReference type="SUPFAM" id="SSF88713">
    <property type="entry name" value="Glycoside hydrolase/deacetylase"/>
    <property type="match status" value="1"/>
</dbReference>
<dbReference type="RefSeq" id="WP_228615279.1">
    <property type="nucleotide sequence ID" value="NZ_QEFP02000006.1"/>
</dbReference>
<dbReference type="Gene3D" id="3.20.110.20">
    <property type="match status" value="1"/>
</dbReference>
<reference evidence="5 7" key="1">
    <citation type="journal article" date="2015" name="Appl. Environ. Microbiol.">
        <title>Nanoarchaeota, Their Sulfolobales Host, and Nanoarchaeota Virus Distribution across Yellowstone National Park Hot Springs.</title>
        <authorList>
            <person name="Munson-McGee J.H."/>
            <person name="Field E.K."/>
            <person name="Bateson M."/>
            <person name="Rooney C."/>
            <person name="Stepanauskas R."/>
            <person name="Young M.J."/>
        </authorList>
    </citation>
    <scope>NUCLEOTIDE SEQUENCE [LARGE SCALE GENOMIC DNA]</scope>
    <source>
        <strain evidence="5">SCGC AB-777_F03</strain>
        <strain evidence="6">SCGC AB-777_O03</strain>
    </source>
</reference>
<comment type="caution">
    <text evidence="5">The sequence shown here is derived from an EMBL/GenBank/DDBJ whole genome shotgun (WGS) entry which is preliminary data.</text>
</comment>
<dbReference type="Proteomes" id="UP000245908">
    <property type="component" value="Unassembled WGS sequence"/>
</dbReference>
<dbReference type="EMBL" id="QEFP01000003">
    <property type="protein sequence ID" value="PVU68807.1"/>
    <property type="molecule type" value="Genomic_DNA"/>
</dbReference>
<dbReference type="CDD" id="cd10795">
    <property type="entry name" value="GH57N_MJA1_like"/>
    <property type="match status" value="1"/>
</dbReference>
<dbReference type="AlphaFoldDB" id="A0A2T9WLX0"/>
<dbReference type="GO" id="GO:0005975">
    <property type="term" value="P:carbohydrate metabolic process"/>
    <property type="evidence" value="ECO:0007669"/>
    <property type="project" value="InterPro"/>
</dbReference>
<reference evidence="4" key="4">
    <citation type="submission" date="2021-11" db="EMBL/GenBank/DDBJ databases">
        <authorList>
            <person name="Munson-Mcgee J."/>
            <person name="Field E."/>
            <person name="Bateson M."/>
            <person name="Rooney C."/>
            <person name="Stepanauskas R."/>
            <person name="Young M."/>
        </authorList>
    </citation>
    <scope>NUCLEOTIDE SEQUENCE</scope>
    <source>
        <strain evidence="4">SCGC AB-777_F03</strain>
    </source>
</reference>
<evidence type="ECO:0000313" key="7">
    <source>
        <dbReference type="Proteomes" id="UP000245908"/>
    </source>
</evidence>
<evidence type="ECO:0000256" key="2">
    <source>
        <dbReference type="ARBA" id="ARBA00023277"/>
    </source>
</evidence>
<dbReference type="Pfam" id="PF03065">
    <property type="entry name" value="Glyco_hydro_57"/>
    <property type="match status" value="1"/>
</dbReference>
<evidence type="ECO:0000313" key="5">
    <source>
        <dbReference type="EMBL" id="PVU68807.1"/>
    </source>
</evidence>
<reference evidence="4" key="3">
    <citation type="submission" date="2017-05" db="EMBL/GenBank/DDBJ databases">
        <authorList>
            <person name="Munson-Mcgee J.H."/>
        </authorList>
    </citation>
    <scope>NUCLEOTIDE SEQUENCE</scope>
    <source>
        <strain evidence="4">SCGC AB-777_F03</strain>
    </source>
</reference>
<dbReference type="InterPro" id="IPR052046">
    <property type="entry name" value="GH57_Enzymes"/>
</dbReference>
<dbReference type="PANTHER" id="PTHR36306">
    <property type="entry name" value="ALPHA-AMYLASE-RELATED-RELATED"/>
    <property type="match status" value="1"/>
</dbReference>
<evidence type="ECO:0000313" key="6">
    <source>
        <dbReference type="EMBL" id="PVU71573.1"/>
    </source>
</evidence>